<comment type="caution">
    <text evidence="1">The sequence shown here is derived from an EMBL/GenBank/DDBJ whole genome shotgun (WGS) entry which is preliminary data.</text>
</comment>
<dbReference type="Proteomes" id="UP000028073">
    <property type="component" value="Unassembled WGS sequence"/>
</dbReference>
<dbReference type="SUPFAM" id="SSF55331">
    <property type="entry name" value="Tautomerase/MIF"/>
    <property type="match status" value="1"/>
</dbReference>
<proteinExistence type="predicted"/>
<dbReference type="OrthoDB" id="9814215at2"/>
<accession>A0A081NEW2</accession>
<dbReference type="STRING" id="1137799.GZ78_20405"/>
<sequence>MPHCIIEYSADIEQKYSIKELVSGIHQGALESGLFRAEDIKSRAFPCEYFQTAAPDQSFVHVTVRIMKGRTPAQKKGLSQKVLSAAEQIIPDVNILTVEILDIDTDSYSKRVVRKQCE</sequence>
<gene>
    <name evidence="1" type="ORF">GZ78_20405</name>
</gene>
<dbReference type="Pfam" id="PF02962">
    <property type="entry name" value="CHMI"/>
    <property type="match status" value="1"/>
</dbReference>
<dbReference type="eggNOG" id="COG3232">
    <property type="taxonomic scope" value="Bacteria"/>
</dbReference>
<dbReference type="AlphaFoldDB" id="A0A081NEW2"/>
<dbReference type="GO" id="GO:0008704">
    <property type="term" value="F:5-carboxymethyl-2-hydroxymuconate delta-isomerase activity"/>
    <property type="evidence" value="ECO:0007669"/>
    <property type="project" value="InterPro"/>
</dbReference>
<dbReference type="InterPro" id="IPR004220">
    <property type="entry name" value="5-COMe_2-OHmuconate_Isoase"/>
</dbReference>
<dbReference type="EMBL" id="JOKH01000004">
    <property type="protein sequence ID" value="KEQ16985.1"/>
    <property type="molecule type" value="Genomic_DNA"/>
</dbReference>
<dbReference type="PANTHER" id="PTHR37950">
    <property type="entry name" value="4-HYDROXYPHENYLACETATE CATABOLISM PROTEIN"/>
    <property type="match status" value="1"/>
</dbReference>
<keyword evidence="2" id="KW-1185">Reference proteome</keyword>
<organism evidence="1 2">
    <name type="scientific">Endozoicomonas numazuensis</name>
    <dbReference type="NCBI Taxonomy" id="1137799"/>
    <lineage>
        <taxon>Bacteria</taxon>
        <taxon>Pseudomonadati</taxon>
        <taxon>Pseudomonadota</taxon>
        <taxon>Gammaproteobacteria</taxon>
        <taxon>Oceanospirillales</taxon>
        <taxon>Endozoicomonadaceae</taxon>
        <taxon>Endozoicomonas</taxon>
    </lineage>
</organism>
<evidence type="ECO:0000313" key="1">
    <source>
        <dbReference type="EMBL" id="KEQ16985.1"/>
    </source>
</evidence>
<dbReference type="Gene3D" id="3.30.429.10">
    <property type="entry name" value="Macrophage Migration Inhibitory Factor"/>
    <property type="match status" value="1"/>
</dbReference>
<evidence type="ECO:0008006" key="3">
    <source>
        <dbReference type="Google" id="ProtNLM"/>
    </source>
</evidence>
<dbReference type="RefSeq" id="WP_034839358.1">
    <property type="nucleotide sequence ID" value="NZ_JOKH01000004.1"/>
</dbReference>
<reference evidence="1 2" key="1">
    <citation type="submission" date="2014-06" db="EMBL/GenBank/DDBJ databases">
        <title>Whole Genome Sequences of Three Symbiotic Endozoicomonas Bacteria.</title>
        <authorList>
            <person name="Neave M.J."/>
            <person name="Apprill A."/>
            <person name="Voolstra C.R."/>
        </authorList>
    </citation>
    <scope>NUCLEOTIDE SEQUENCE [LARGE SCALE GENOMIC DNA]</scope>
    <source>
        <strain evidence="1 2">DSM 25634</strain>
    </source>
</reference>
<evidence type="ECO:0000313" key="2">
    <source>
        <dbReference type="Proteomes" id="UP000028073"/>
    </source>
</evidence>
<dbReference type="PANTHER" id="PTHR37950:SF1">
    <property type="entry name" value="4-HYDROXYPHENYLACETATE CATABOLISM PROTEIN"/>
    <property type="match status" value="1"/>
</dbReference>
<protein>
    <recommendedName>
        <fullName evidence="3">5-carboxymethyl-2-hydroxymuconate isomerase</fullName>
    </recommendedName>
</protein>
<dbReference type="InterPro" id="IPR014347">
    <property type="entry name" value="Tautomerase/MIF_sf"/>
</dbReference>
<dbReference type="CDD" id="cd00580">
    <property type="entry name" value="CHMI"/>
    <property type="match status" value="1"/>
</dbReference>
<name>A0A081NEW2_9GAMM</name>